<keyword evidence="1" id="KW-0645">Protease</keyword>
<evidence type="ECO:0000313" key="8">
    <source>
        <dbReference type="Proteomes" id="UP000829999"/>
    </source>
</evidence>
<evidence type="ECO:0000256" key="5">
    <source>
        <dbReference type="SAM" id="MobiDB-lite"/>
    </source>
</evidence>
<feature type="compositionally biased region" description="Low complexity" evidence="5">
    <location>
        <begin position="715"/>
        <end position="768"/>
    </location>
</feature>
<dbReference type="AlphaFoldDB" id="A0A9R0EXS1"/>
<dbReference type="GO" id="GO:0004252">
    <property type="term" value="F:serine-type endopeptidase activity"/>
    <property type="evidence" value="ECO:0007669"/>
    <property type="project" value="InterPro"/>
</dbReference>
<dbReference type="SUPFAM" id="SSF50494">
    <property type="entry name" value="Trypsin-like serine proteases"/>
    <property type="match status" value="1"/>
</dbReference>
<dbReference type="PROSITE" id="PS50240">
    <property type="entry name" value="TRYPSIN_DOM"/>
    <property type="match status" value="1"/>
</dbReference>
<feature type="region of interest" description="Disordered" evidence="5">
    <location>
        <begin position="621"/>
        <end position="1048"/>
    </location>
</feature>
<keyword evidence="4" id="KW-1015">Disulfide bond</keyword>
<feature type="compositionally biased region" description="Polar residues" evidence="5">
    <location>
        <begin position="1264"/>
        <end position="1280"/>
    </location>
</feature>
<feature type="compositionally biased region" description="Low complexity" evidence="5">
    <location>
        <begin position="532"/>
        <end position="551"/>
    </location>
</feature>
<feature type="compositionally biased region" description="Low complexity" evidence="5">
    <location>
        <begin position="863"/>
        <end position="880"/>
    </location>
</feature>
<evidence type="ECO:0000256" key="6">
    <source>
        <dbReference type="SAM" id="SignalP"/>
    </source>
</evidence>
<feature type="compositionally biased region" description="Polar residues" evidence="5">
    <location>
        <begin position="1008"/>
        <end position="1025"/>
    </location>
</feature>
<protein>
    <submittedName>
        <fullName evidence="9">Mediator of RNA polymerase II transcription subunit 26</fullName>
    </submittedName>
</protein>
<keyword evidence="3" id="KW-0720">Serine protease</keyword>
<feature type="domain" description="Peptidase S1" evidence="7">
    <location>
        <begin position="31"/>
        <end position="393"/>
    </location>
</feature>
<feature type="compositionally biased region" description="Polar residues" evidence="5">
    <location>
        <begin position="1215"/>
        <end position="1225"/>
    </location>
</feature>
<feature type="region of interest" description="Disordered" evidence="5">
    <location>
        <begin position="1087"/>
        <end position="1163"/>
    </location>
</feature>
<reference evidence="9" key="1">
    <citation type="submission" date="2025-08" db="UniProtKB">
        <authorList>
            <consortium name="RefSeq"/>
        </authorList>
    </citation>
    <scope>IDENTIFICATION</scope>
    <source>
        <tissue evidence="9">Whole larval tissue</tissue>
    </source>
</reference>
<feature type="compositionally biased region" description="Basic and acidic residues" evidence="5">
    <location>
        <begin position="409"/>
        <end position="431"/>
    </location>
</feature>
<dbReference type="RefSeq" id="XP_050554115.1">
    <property type="nucleotide sequence ID" value="XM_050698158.1"/>
</dbReference>
<feature type="compositionally biased region" description="Polar residues" evidence="5">
    <location>
        <begin position="914"/>
        <end position="954"/>
    </location>
</feature>
<dbReference type="InterPro" id="IPR050430">
    <property type="entry name" value="Peptidase_S1"/>
</dbReference>
<feature type="region of interest" description="Disordered" evidence="5">
    <location>
        <begin position="387"/>
        <end position="431"/>
    </location>
</feature>
<gene>
    <name evidence="9" type="primary">LOC118270714</name>
</gene>
<name>A0A9R0EXS1_SPOFR</name>
<dbReference type="Gene3D" id="2.40.10.10">
    <property type="entry name" value="Trypsin-like serine proteases"/>
    <property type="match status" value="2"/>
</dbReference>
<feature type="signal peptide" evidence="6">
    <location>
        <begin position="1"/>
        <end position="19"/>
    </location>
</feature>
<feature type="compositionally biased region" description="Polar residues" evidence="5">
    <location>
        <begin position="881"/>
        <end position="904"/>
    </location>
</feature>
<evidence type="ECO:0000313" key="9">
    <source>
        <dbReference type="RefSeq" id="XP_050554115.1"/>
    </source>
</evidence>
<dbReference type="OrthoDB" id="7422296at2759"/>
<feature type="compositionally biased region" description="Polar residues" evidence="5">
    <location>
        <begin position="810"/>
        <end position="825"/>
    </location>
</feature>
<feature type="compositionally biased region" description="Polar residues" evidence="5">
    <location>
        <begin position="962"/>
        <end position="999"/>
    </location>
</feature>
<accession>A0A9R0EXS1</accession>
<evidence type="ECO:0000256" key="2">
    <source>
        <dbReference type="ARBA" id="ARBA00022801"/>
    </source>
</evidence>
<feature type="compositionally biased region" description="Basic and acidic residues" evidence="5">
    <location>
        <begin position="1144"/>
        <end position="1157"/>
    </location>
</feature>
<keyword evidence="6" id="KW-0732">Signal</keyword>
<feature type="chain" id="PRO_5040205111" evidence="6">
    <location>
        <begin position="20"/>
        <end position="1280"/>
    </location>
</feature>
<dbReference type="PANTHER" id="PTHR24276">
    <property type="entry name" value="POLYSERASE-RELATED"/>
    <property type="match status" value="1"/>
</dbReference>
<dbReference type="GeneID" id="118270714"/>
<feature type="compositionally biased region" description="Polar residues" evidence="5">
    <location>
        <begin position="832"/>
        <end position="847"/>
    </location>
</feature>
<evidence type="ECO:0000256" key="4">
    <source>
        <dbReference type="ARBA" id="ARBA00023157"/>
    </source>
</evidence>
<organism evidence="8 9">
    <name type="scientific">Spodoptera frugiperda</name>
    <name type="common">Fall armyworm</name>
    <dbReference type="NCBI Taxonomy" id="7108"/>
    <lineage>
        <taxon>Eukaryota</taxon>
        <taxon>Metazoa</taxon>
        <taxon>Ecdysozoa</taxon>
        <taxon>Arthropoda</taxon>
        <taxon>Hexapoda</taxon>
        <taxon>Insecta</taxon>
        <taxon>Pterygota</taxon>
        <taxon>Neoptera</taxon>
        <taxon>Endopterygota</taxon>
        <taxon>Lepidoptera</taxon>
        <taxon>Glossata</taxon>
        <taxon>Ditrysia</taxon>
        <taxon>Noctuoidea</taxon>
        <taxon>Noctuidae</taxon>
        <taxon>Amphipyrinae</taxon>
        <taxon>Spodoptera</taxon>
    </lineage>
</organism>
<feature type="region of interest" description="Disordered" evidence="5">
    <location>
        <begin position="578"/>
        <end position="605"/>
    </location>
</feature>
<evidence type="ECO:0000256" key="1">
    <source>
        <dbReference type="ARBA" id="ARBA00022670"/>
    </source>
</evidence>
<sequence length="1280" mass="144978">MLKCFYILIWIAVFRLCNTSHRKMGLGNESILGKKYLVYFVKSPFSKVEDDAWICAGAIVSPTQILTAAACLVDVDRIYAIAGYKKYVHGTDIENDECTKRWKKKIVKVSVPKEYNMATDKQPDWMNIDLGVATVDEPYNFTDIYPSNCSYEPQSITINYEKKNELENIRATALGWGGIKDRQPKELAKPHKKPQILKEASTIIINKTVCIDLIKGNVSKEVLNEYILCASGNGMVVDEGEETSVDTRPYAPDECPYNSSESGCGDAYYEELRRRQNEKINVTIEQPELHKNSNNKTNSRRTPLIETCQNDHGGPLTTWIGTEEMVLGVALNGISNPNFDCVGPRIYVSTAETAKIIKCLLETNETKRNICNNENKEHQVHDIEITWPKDMPTNSGKGDHKISPYLRQGNEEQPLHVRPTKDLGPIDEHGNALRSPQLEIPADQFYNQPPLQTSTVNPYYQLQNQQPILVPQANTQQYGEQPQGQMQQSMDLNQQQFNALSQSQVPAYNQQQSPVYVQPQAESLNQQPMETQNQQSDPFSQQQPSSYNQQSFGSQNQQPVEIYKQQQAPAYNIQQPVESFSDPQMGNYNQPPTLSQNQSPTDTFNQQMSAIQNQAPKEVFNQPPQDVFSQPAQESFNPPTMETFNKPQTEPLSSSNQPQMDGLSIIQPIGSPDQLQMGSPDQQQNMGSPDQQQNMGSPDQQQNMGSPDQQQNVGSPDQQQMGSPDQQQMGQPNPQQMEQPNQQQMGQLNPQQIGQPIPQQVGQPNQQQMDSVSQPQLSPPGPEPVEQFGQSQPSFIQPQNGNNVPVDPYSQLQMNLYKQPQTESGNRPLAEVNNQPQGSFNNQQLNPPYNPMETAMNAPVQGDSFTQQQTDAFQQSQTQSNNQYVESFQVPQAPQVEPFSQQQDPLKPPPVYPYNQQQADPLKQIPTNQYIQQPVDQYKPPQNQFLNQQPADSHGQQRSDSFKLSQTDSLQTGQINTFNVPQNNPYKPQPEQLYNQPQDQFRKPEPMQGQQLKTQPFSQQQNSFAQAPYRNPQIEAFRPPPSETEADTYNPLAFLNQNDEEPFKVDSFKPQPIEPYKQLNSEMYNNNRQSFKPAPVEPYEQPHSILRDRGQPRSPQSAPSMQPFIQSKIPASSPTFDASHMHSILRERPPNDPEPPRSETQTFEQIYSQFRVPGSDTSQQGATEQTFEEVYRNLHDGSADLPHEMQLESRFDQPFEQQLEQTNESPKILSMPRAADGNDEIKVRPQEPLELPDYSYDVRRQNDNDSIVTIKSETTLSPSN</sequence>
<feature type="compositionally biased region" description="Polar residues" evidence="5">
    <location>
        <begin position="1113"/>
        <end position="1136"/>
    </location>
</feature>
<dbReference type="InterPro" id="IPR043504">
    <property type="entry name" value="Peptidase_S1_PA_chymotrypsin"/>
</dbReference>
<evidence type="ECO:0000256" key="3">
    <source>
        <dbReference type="ARBA" id="ARBA00022825"/>
    </source>
</evidence>
<feature type="compositionally biased region" description="Polar residues" evidence="5">
    <location>
        <begin position="788"/>
        <end position="803"/>
    </location>
</feature>
<dbReference type="Proteomes" id="UP000829999">
    <property type="component" value="Chromosome 13"/>
</dbReference>
<evidence type="ECO:0000259" key="7">
    <source>
        <dbReference type="PROSITE" id="PS50240"/>
    </source>
</evidence>
<dbReference type="InterPro" id="IPR001254">
    <property type="entry name" value="Trypsin_dom"/>
</dbReference>
<feature type="region of interest" description="Disordered" evidence="5">
    <location>
        <begin position="1215"/>
        <end position="1280"/>
    </location>
</feature>
<proteinExistence type="predicted"/>
<feature type="compositionally biased region" description="Polar residues" evidence="5">
    <location>
        <begin position="622"/>
        <end position="659"/>
    </location>
</feature>
<dbReference type="PANTHER" id="PTHR24276:SF98">
    <property type="entry name" value="FI18310P1-RELATED"/>
    <property type="match status" value="1"/>
</dbReference>
<keyword evidence="8" id="KW-1185">Reference proteome</keyword>
<feature type="region of interest" description="Disordered" evidence="5">
    <location>
        <begin position="526"/>
        <end position="557"/>
    </location>
</feature>
<keyword evidence="2" id="KW-0378">Hydrolase</keyword>
<dbReference type="InterPro" id="IPR009003">
    <property type="entry name" value="Peptidase_S1_PA"/>
</dbReference>
<dbReference type="GO" id="GO:0006508">
    <property type="term" value="P:proteolysis"/>
    <property type="evidence" value="ECO:0007669"/>
    <property type="project" value="UniProtKB-KW"/>
</dbReference>
<feature type="compositionally biased region" description="Polar residues" evidence="5">
    <location>
        <begin position="673"/>
        <end position="714"/>
    </location>
</feature>